<gene>
    <name evidence="2" type="ORF">ENX03_05065</name>
</gene>
<feature type="region of interest" description="Disordered" evidence="1">
    <location>
        <begin position="35"/>
        <end position="58"/>
    </location>
</feature>
<evidence type="ECO:0008006" key="3">
    <source>
        <dbReference type="Google" id="ProtNLM"/>
    </source>
</evidence>
<sequence length="239" mass="25170">MRYPFVLVIFVAIVSIVPVPGVLAASIAPASGAPSAPQSASPAAAPPATESVVPDEVTTEEQKFDEEFGHFGITLGFEYTLAQTPESQLLYQHAFGGLGEISYGIRTGVRILAGGGYDFNSPHVAPPQSGIAKGPTSDYTEGYLGARLAMNPFFPSLFAQQPWVPYIRGDVGGVSTGVSNDGDLNGRTSGFLGDLGVGVEGRAPEFPVGFFAEVRSQWLFLGPRIINVIPVITGTTIYF</sequence>
<dbReference type="AlphaFoldDB" id="A0A7C3LUG7"/>
<dbReference type="EMBL" id="DTMM01000096">
    <property type="protein sequence ID" value="HFT93301.1"/>
    <property type="molecule type" value="Genomic_DNA"/>
</dbReference>
<evidence type="ECO:0000313" key="2">
    <source>
        <dbReference type="EMBL" id="HFT93301.1"/>
    </source>
</evidence>
<proteinExistence type="predicted"/>
<comment type="caution">
    <text evidence="2">The sequence shown here is derived from an EMBL/GenBank/DDBJ whole genome shotgun (WGS) entry which is preliminary data.</text>
</comment>
<organism evidence="2">
    <name type="scientific">Leptospirillum ferriphilum</name>
    <dbReference type="NCBI Taxonomy" id="178606"/>
    <lineage>
        <taxon>Bacteria</taxon>
        <taxon>Pseudomonadati</taxon>
        <taxon>Nitrospirota</taxon>
        <taxon>Nitrospiria</taxon>
        <taxon>Nitrospirales</taxon>
        <taxon>Nitrospiraceae</taxon>
        <taxon>Leptospirillum</taxon>
    </lineage>
</organism>
<accession>A0A7C3LUG7</accession>
<name>A0A7C3LUG7_9BACT</name>
<protein>
    <recommendedName>
        <fullName evidence="3">Outer membrane protein beta-barrel domain-containing protein</fullName>
    </recommendedName>
</protein>
<reference evidence="2" key="1">
    <citation type="journal article" date="2020" name="mSystems">
        <title>Genome- and Community-Level Interaction Insights into Carbon Utilization and Element Cycling Functions of Hydrothermarchaeota in Hydrothermal Sediment.</title>
        <authorList>
            <person name="Zhou Z."/>
            <person name="Liu Y."/>
            <person name="Xu W."/>
            <person name="Pan J."/>
            <person name="Luo Z.H."/>
            <person name="Li M."/>
        </authorList>
    </citation>
    <scope>NUCLEOTIDE SEQUENCE [LARGE SCALE GENOMIC DNA]</scope>
    <source>
        <strain evidence="2">SpSt-902</strain>
    </source>
</reference>
<evidence type="ECO:0000256" key="1">
    <source>
        <dbReference type="SAM" id="MobiDB-lite"/>
    </source>
</evidence>
<feature type="compositionally biased region" description="Low complexity" evidence="1">
    <location>
        <begin position="35"/>
        <end position="48"/>
    </location>
</feature>